<evidence type="ECO:0000313" key="1">
    <source>
        <dbReference type="EMBL" id="GID74152.1"/>
    </source>
</evidence>
<reference evidence="1 2" key="1">
    <citation type="submission" date="2021-01" db="EMBL/GenBank/DDBJ databases">
        <title>Whole genome shotgun sequence of Actinoplanes deccanensis NBRC 13994.</title>
        <authorList>
            <person name="Komaki H."/>
            <person name="Tamura T."/>
        </authorList>
    </citation>
    <scope>NUCLEOTIDE SEQUENCE [LARGE SCALE GENOMIC DNA]</scope>
    <source>
        <strain evidence="1 2">NBRC 13994</strain>
    </source>
</reference>
<gene>
    <name evidence="1" type="ORF">Ade02nite_27930</name>
</gene>
<dbReference type="Proteomes" id="UP000609879">
    <property type="component" value="Unassembled WGS sequence"/>
</dbReference>
<dbReference type="Pfam" id="PF19953">
    <property type="entry name" value="EACC1"/>
    <property type="match status" value="1"/>
</dbReference>
<protein>
    <submittedName>
        <fullName evidence="1">Uncharacterized protein</fullName>
    </submittedName>
</protein>
<name>A0ABQ3Y2G4_9ACTN</name>
<dbReference type="EMBL" id="BOMI01000050">
    <property type="protein sequence ID" value="GID74152.1"/>
    <property type="molecule type" value="Genomic_DNA"/>
</dbReference>
<dbReference type="InterPro" id="IPR045428">
    <property type="entry name" value="EACC1"/>
</dbReference>
<comment type="caution">
    <text evidence="1">The sequence shown here is derived from an EMBL/GenBank/DDBJ whole genome shotgun (WGS) entry which is preliminary data.</text>
</comment>
<sequence>MQRPEYRTDVGYITVSSDDHGAVLALQDWLRREQFPPGIVVHPCSEEPGPDDMGAWSDGLKIVFENPGLLTAVATAVGAWVGSRARVTRVKVRDGDREIEIDSRRIKDPEQVARRIQEGLAPPARDRNEDI</sequence>
<accession>A0ABQ3Y2G4</accession>
<organism evidence="1 2">
    <name type="scientific">Paractinoplanes deccanensis</name>
    <dbReference type="NCBI Taxonomy" id="113561"/>
    <lineage>
        <taxon>Bacteria</taxon>
        <taxon>Bacillati</taxon>
        <taxon>Actinomycetota</taxon>
        <taxon>Actinomycetes</taxon>
        <taxon>Micromonosporales</taxon>
        <taxon>Micromonosporaceae</taxon>
        <taxon>Paractinoplanes</taxon>
    </lineage>
</organism>
<proteinExistence type="predicted"/>
<keyword evidence="2" id="KW-1185">Reference proteome</keyword>
<evidence type="ECO:0000313" key="2">
    <source>
        <dbReference type="Proteomes" id="UP000609879"/>
    </source>
</evidence>